<dbReference type="GO" id="GO:0005886">
    <property type="term" value="C:plasma membrane"/>
    <property type="evidence" value="ECO:0007669"/>
    <property type="project" value="UniProtKB-SubCell"/>
</dbReference>
<gene>
    <name evidence="10" type="primary">brnQ</name>
    <name evidence="10" type="ORF">EO244_09535</name>
</gene>
<evidence type="ECO:0000256" key="7">
    <source>
        <dbReference type="ARBA" id="ARBA00022989"/>
    </source>
</evidence>
<comment type="subcellular location">
    <subcellularLocation>
        <location evidence="1">Cell membrane</location>
        <topology evidence="1">Multi-pass membrane protein</topology>
    </subcellularLocation>
</comment>
<evidence type="ECO:0000256" key="2">
    <source>
        <dbReference type="ARBA" id="ARBA00008540"/>
    </source>
</evidence>
<sequence>MMMKKLKDVMVIGVALFAMFFGAGNLIFPPQLGVLSGDSWLQAIMGFFTTDVSLSILAIIAIAKSGGTFNSFASKVGTKFSIIMGIIIMLIIGPLLALPRTGAVSYEMGIVPIFPGMPQYIFTLIYFGISLLFVINPKGIIDKIAVYLTPVLLIALVSIIVKNMLMPVETMAEAQLTNVYTYAFLEGYQTLDGLGAVIFAGIILVSLKEKGYTDTSSQIKMTIKSGLIALSIIGFVYGGLIYLGANGAANIPEGMNRTETFMALVDRMFGQYGVWMVAVTVIFACFTTTVGLTTTVAEYFNELTNNKLSYRFNVITITLISFLLANLGVEQIVYFSGPILNMIYPAILVLIILNLFDKYIRFKGVYSGVVGGTLAFSILIFICQSFDALSQTRNWLLSFPMSTYEMGWLLPAIIGGLATSMTYKIKTSRAA</sequence>
<feature type="transmembrane region" description="Helical" evidence="9">
    <location>
        <begin position="365"/>
        <end position="386"/>
    </location>
</feature>
<dbReference type="GO" id="GO:0015820">
    <property type="term" value="P:L-leucine transport"/>
    <property type="evidence" value="ECO:0007669"/>
    <property type="project" value="TreeGrafter"/>
</dbReference>
<feature type="transmembrane region" description="Helical" evidence="9">
    <location>
        <begin position="40"/>
        <end position="64"/>
    </location>
</feature>
<keyword evidence="8 9" id="KW-0472">Membrane</keyword>
<evidence type="ECO:0000256" key="3">
    <source>
        <dbReference type="ARBA" id="ARBA00022448"/>
    </source>
</evidence>
<keyword evidence="3" id="KW-0813">Transport</keyword>
<dbReference type="NCBIfam" id="TIGR00796">
    <property type="entry name" value="livcs"/>
    <property type="match status" value="1"/>
</dbReference>
<comment type="caution">
    <text evidence="10">The sequence shown here is derived from an EMBL/GenBank/DDBJ whole genome shotgun (WGS) entry which is preliminary data.</text>
</comment>
<dbReference type="GO" id="GO:0015190">
    <property type="term" value="F:L-leucine transmembrane transporter activity"/>
    <property type="evidence" value="ECO:0007669"/>
    <property type="project" value="TreeGrafter"/>
</dbReference>
<dbReference type="InterPro" id="IPR004685">
    <property type="entry name" value="Brnchd-chn_aa_trnsp_Livcs"/>
</dbReference>
<feature type="transmembrane region" description="Helical" evidence="9">
    <location>
        <begin position="117"/>
        <end position="135"/>
    </location>
</feature>
<feature type="transmembrane region" description="Helical" evidence="9">
    <location>
        <begin position="188"/>
        <end position="207"/>
    </location>
</feature>
<organism evidence="10 11">
    <name type="scientific">Ancylomarina salipaludis</name>
    <dbReference type="NCBI Taxonomy" id="2501299"/>
    <lineage>
        <taxon>Bacteria</taxon>
        <taxon>Pseudomonadati</taxon>
        <taxon>Bacteroidota</taxon>
        <taxon>Bacteroidia</taxon>
        <taxon>Marinilabiliales</taxon>
        <taxon>Marinifilaceae</taxon>
        <taxon>Ancylomarina</taxon>
    </lineage>
</organism>
<feature type="transmembrane region" description="Helical" evidence="9">
    <location>
        <begin position="227"/>
        <end position="245"/>
    </location>
</feature>
<dbReference type="Proteomes" id="UP000289703">
    <property type="component" value="Unassembled WGS sequence"/>
</dbReference>
<dbReference type="PANTHER" id="PTHR30588:SF0">
    <property type="entry name" value="BRANCHED-CHAIN AMINO ACID PERMEASE BRNQ"/>
    <property type="match status" value="1"/>
</dbReference>
<keyword evidence="11" id="KW-1185">Reference proteome</keyword>
<dbReference type="GO" id="GO:0005304">
    <property type="term" value="F:L-valine transmembrane transporter activity"/>
    <property type="evidence" value="ECO:0007669"/>
    <property type="project" value="TreeGrafter"/>
</dbReference>
<comment type="similarity">
    <text evidence="2">Belongs to the branched chain amino acid transporter family.</text>
</comment>
<dbReference type="Pfam" id="PF05525">
    <property type="entry name" value="Branch_AA_trans"/>
    <property type="match status" value="1"/>
</dbReference>
<keyword evidence="5 9" id="KW-0812">Transmembrane</keyword>
<feature type="transmembrane region" description="Helical" evidence="9">
    <location>
        <begin position="332"/>
        <end position="353"/>
    </location>
</feature>
<evidence type="ECO:0000256" key="1">
    <source>
        <dbReference type="ARBA" id="ARBA00004651"/>
    </source>
</evidence>
<proteinExistence type="inferred from homology"/>
<feature type="transmembrane region" description="Helical" evidence="9">
    <location>
        <begin position="9"/>
        <end position="28"/>
    </location>
</feature>
<accession>A0A4Q1JLB9</accession>
<dbReference type="GO" id="GO:0015188">
    <property type="term" value="F:L-isoleucine transmembrane transporter activity"/>
    <property type="evidence" value="ECO:0007669"/>
    <property type="project" value="TreeGrafter"/>
</dbReference>
<dbReference type="PANTHER" id="PTHR30588">
    <property type="entry name" value="BRANCHED-CHAIN AMINO ACID TRANSPORT SYSTEM 2 CARRIER PROTEIN"/>
    <property type="match status" value="1"/>
</dbReference>
<reference evidence="10 11" key="1">
    <citation type="submission" date="2019-01" db="EMBL/GenBank/DDBJ databases">
        <title>Ancylomarina salipaludis sp. nov., isolated from a salt marsh.</title>
        <authorList>
            <person name="Yoon J.-H."/>
        </authorList>
    </citation>
    <scope>NUCLEOTIDE SEQUENCE [LARGE SCALE GENOMIC DNA]</scope>
    <source>
        <strain evidence="10 11">SHSM-M15</strain>
    </source>
</reference>
<feature type="transmembrane region" description="Helical" evidence="9">
    <location>
        <begin position="406"/>
        <end position="425"/>
    </location>
</feature>
<evidence type="ECO:0000256" key="6">
    <source>
        <dbReference type="ARBA" id="ARBA00022970"/>
    </source>
</evidence>
<feature type="transmembrane region" description="Helical" evidence="9">
    <location>
        <begin position="272"/>
        <end position="296"/>
    </location>
</feature>
<protein>
    <submittedName>
        <fullName evidence="10">Branched-chain amino acid transport system II carrier protein</fullName>
    </submittedName>
</protein>
<evidence type="ECO:0000256" key="5">
    <source>
        <dbReference type="ARBA" id="ARBA00022692"/>
    </source>
</evidence>
<feature type="transmembrane region" description="Helical" evidence="9">
    <location>
        <begin position="76"/>
        <end position="97"/>
    </location>
</feature>
<keyword evidence="4" id="KW-1003">Cell membrane</keyword>
<keyword evidence="7 9" id="KW-1133">Transmembrane helix</keyword>
<feature type="transmembrane region" description="Helical" evidence="9">
    <location>
        <begin position="308"/>
        <end position="326"/>
    </location>
</feature>
<evidence type="ECO:0000256" key="4">
    <source>
        <dbReference type="ARBA" id="ARBA00022475"/>
    </source>
</evidence>
<evidence type="ECO:0000256" key="9">
    <source>
        <dbReference type="SAM" id="Phobius"/>
    </source>
</evidence>
<dbReference type="GO" id="GO:0015818">
    <property type="term" value="P:isoleucine transport"/>
    <property type="evidence" value="ECO:0007669"/>
    <property type="project" value="TreeGrafter"/>
</dbReference>
<name>A0A4Q1JLB9_9BACT</name>
<dbReference type="AlphaFoldDB" id="A0A4Q1JLB9"/>
<evidence type="ECO:0000256" key="8">
    <source>
        <dbReference type="ARBA" id="ARBA00023136"/>
    </source>
</evidence>
<feature type="transmembrane region" description="Helical" evidence="9">
    <location>
        <begin position="147"/>
        <end position="168"/>
    </location>
</feature>
<evidence type="ECO:0000313" key="10">
    <source>
        <dbReference type="EMBL" id="RXQ94513.1"/>
    </source>
</evidence>
<dbReference type="EMBL" id="SAXA01000007">
    <property type="protein sequence ID" value="RXQ94513.1"/>
    <property type="molecule type" value="Genomic_DNA"/>
</dbReference>
<keyword evidence="6" id="KW-0029">Amino-acid transport</keyword>
<dbReference type="OrthoDB" id="9783920at2"/>
<evidence type="ECO:0000313" key="11">
    <source>
        <dbReference type="Proteomes" id="UP000289703"/>
    </source>
</evidence>